<dbReference type="AlphaFoldDB" id="A0A165R2P1"/>
<dbReference type="STRING" id="1314781.A0A165R2P1"/>
<comment type="function">
    <text evidence="6">Component of the anaphase promoting complex/cyclosome (APC/C), a cell cycle-regulated E3 ubiquitin-protein ligase complex that controls progression through mitosis and the G1 phase of the cell cycle.</text>
</comment>
<dbReference type="FunCoup" id="A0A165R2P1">
    <property type="interactions" value="431"/>
</dbReference>
<dbReference type="InterPro" id="IPR008979">
    <property type="entry name" value="Galactose-bd-like_sf"/>
</dbReference>
<evidence type="ECO:0000256" key="1">
    <source>
        <dbReference type="ARBA" id="ARBA00006762"/>
    </source>
</evidence>
<evidence type="ECO:0000313" key="8">
    <source>
        <dbReference type="EMBL" id="KZW04414.1"/>
    </source>
</evidence>
<reference evidence="8 9" key="1">
    <citation type="journal article" date="2016" name="Mol. Biol. Evol.">
        <title>Comparative Genomics of Early-Diverging Mushroom-Forming Fungi Provides Insights into the Origins of Lignocellulose Decay Capabilities.</title>
        <authorList>
            <person name="Nagy L.G."/>
            <person name="Riley R."/>
            <person name="Tritt A."/>
            <person name="Adam C."/>
            <person name="Daum C."/>
            <person name="Floudas D."/>
            <person name="Sun H."/>
            <person name="Yadav J.S."/>
            <person name="Pangilinan J."/>
            <person name="Larsson K.H."/>
            <person name="Matsuura K."/>
            <person name="Barry K."/>
            <person name="Labutti K."/>
            <person name="Kuo R."/>
            <person name="Ohm R.A."/>
            <person name="Bhattacharya S.S."/>
            <person name="Shirouzu T."/>
            <person name="Yoshinaga Y."/>
            <person name="Martin F.M."/>
            <person name="Grigoriev I.V."/>
            <person name="Hibbett D.S."/>
        </authorList>
    </citation>
    <scope>NUCLEOTIDE SEQUENCE [LARGE SCALE GENOMIC DNA]</scope>
    <source>
        <strain evidence="8 9">HHB12029</strain>
    </source>
</reference>
<feature type="domain" description="DOC" evidence="7">
    <location>
        <begin position="3"/>
        <end position="193"/>
    </location>
</feature>
<dbReference type="InterPro" id="IPR016901">
    <property type="entry name" value="APC10/Doc1"/>
</dbReference>
<dbReference type="PANTHER" id="PTHR12936">
    <property type="entry name" value="ANAPHASE-PROMOTING COMPLEX 10"/>
    <property type="match status" value="1"/>
</dbReference>
<dbReference type="GO" id="GO:0051301">
    <property type="term" value="P:cell division"/>
    <property type="evidence" value="ECO:0007669"/>
    <property type="project" value="UniProtKB-KW"/>
</dbReference>
<keyword evidence="4 6" id="KW-0833">Ubl conjugation pathway</keyword>
<evidence type="ECO:0000259" key="7">
    <source>
        <dbReference type="PROSITE" id="PS51284"/>
    </source>
</evidence>
<dbReference type="Gene3D" id="2.60.120.260">
    <property type="entry name" value="Galactose-binding domain-like"/>
    <property type="match status" value="1"/>
</dbReference>
<dbReference type="EMBL" id="KV425882">
    <property type="protein sequence ID" value="KZW04414.1"/>
    <property type="molecule type" value="Genomic_DNA"/>
</dbReference>
<proteinExistence type="inferred from homology"/>
<keyword evidence="9" id="KW-1185">Reference proteome</keyword>
<dbReference type="Pfam" id="PF03256">
    <property type="entry name" value="ANAPC10"/>
    <property type="match status" value="1"/>
</dbReference>
<dbReference type="PROSITE" id="PS51284">
    <property type="entry name" value="DOC"/>
    <property type="match status" value="1"/>
</dbReference>
<evidence type="ECO:0000256" key="2">
    <source>
        <dbReference type="ARBA" id="ARBA00022618"/>
    </source>
</evidence>
<dbReference type="SUPFAM" id="SSF49785">
    <property type="entry name" value="Galactose-binding domain-like"/>
    <property type="match status" value="1"/>
</dbReference>
<dbReference type="OrthoDB" id="24948at2759"/>
<comment type="similarity">
    <text evidence="1 6">Belongs to the APC10 family.</text>
</comment>
<dbReference type="GO" id="GO:0031145">
    <property type="term" value="P:anaphase-promoting complex-dependent catabolic process"/>
    <property type="evidence" value="ECO:0007669"/>
    <property type="project" value="InterPro"/>
</dbReference>
<dbReference type="SMART" id="SM01337">
    <property type="entry name" value="APC10"/>
    <property type="match status" value="1"/>
</dbReference>
<keyword evidence="2 6" id="KW-0132">Cell division</keyword>
<dbReference type="GO" id="GO:0070979">
    <property type="term" value="P:protein K11-linked ubiquitination"/>
    <property type="evidence" value="ECO:0007669"/>
    <property type="project" value="TreeGrafter"/>
</dbReference>
<evidence type="ECO:0000313" key="9">
    <source>
        <dbReference type="Proteomes" id="UP000077266"/>
    </source>
</evidence>
<keyword evidence="3 6" id="KW-0498">Mitosis</keyword>
<name>A0A165R2P1_EXIGL</name>
<evidence type="ECO:0000256" key="3">
    <source>
        <dbReference type="ARBA" id="ARBA00022776"/>
    </source>
</evidence>
<dbReference type="GO" id="GO:0005680">
    <property type="term" value="C:anaphase-promoting complex"/>
    <property type="evidence" value="ECO:0007669"/>
    <property type="project" value="InterPro"/>
</dbReference>
<dbReference type="Proteomes" id="UP000077266">
    <property type="component" value="Unassembled WGS sequence"/>
</dbReference>
<dbReference type="PANTHER" id="PTHR12936:SF0">
    <property type="entry name" value="ANAPHASE-PROMOTING COMPLEX SUBUNIT 10"/>
    <property type="match status" value="1"/>
</dbReference>
<gene>
    <name evidence="8" type="ORF">EXIGLDRAFT_716371</name>
</gene>
<dbReference type="InParanoid" id="A0A165R2P1"/>
<dbReference type="PIRSF" id="PIRSF028841">
    <property type="entry name" value="APC10_sub"/>
    <property type="match status" value="1"/>
</dbReference>
<evidence type="ECO:0000256" key="4">
    <source>
        <dbReference type="ARBA" id="ARBA00022786"/>
    </source>
</evidence>
<organism evidence="8 9">
    <name type="scientific">Exidia glandulosa HHB12029</name>
    <dbReference type="NCBI Taxonomy" id="1314781"/>
    <lineage>
        <taxon>Eukaryota</taxon>
        <taxon>Fungi</taxon>
        <taxon>Dikarya</taxon>
        <taxon>Basidiomycota</taxon>
        <taxon>Agaricomycotina</taxon>
        <taxon>Agaricomycetes</taxon>
        <taxon>Auriculariales</taxon>
        <taxon>Exidiaceae</taxon>
        <taxon>Exidia</taxon>
    </lineage>
</organism>
<accession>A0A165R2P1</accession>
<dbReference type="InterPro" id="IPR004939">
    <property type="entry name" value="APC_su10/DOC_dom"/>
</dbReference>
<sequence length="194" mass="21938">MEPQPPTDPTIRVFPPGQPLGVEYPDIGDLGTWTVSSFKFGFGTECLRDNDPSTFWHSDGPQPHFVTVHFLRRVSIQKLGLYLAFSQDDSYTPQSILVRAGTGLNDLQDVRTVVFDKPTGWVIFDVSLEHDEDGESYKPLSAYVVQVVITENHMKGKDTHIRGMKVLGPVEEFRTGDDPFPFTTLPFKMYETIR</sequence>
<dbReference type="CDD" id="cd08366">
    <property type="entry name" value="APC10"/>
    <property type="match status" value="1"/>
</dbReference>
<keyword evidence="5 6" id="KW-0131">Cell cycle</keyword>
<evidence type="ECO:0000256" key="6">
    <source>
        <dbReference type="PIRNR" id="PIRNR028841"/>
    </source>
</evidence>
<evidence type="ECO:0000256" key="5">
    <source>
        <dbReference type="ARBA" id="ARBA00023306"/>
    </source>
</evidence>
<protein>
    <recommendedName>
        <fullName evidence="6">Anaphase-promoting complex subunit 10</fullName>
    </recommendedName>
</protein>